<keyword evidence="4" id="KW-1185">Reference proteome</keyword>
<dbReference type="AlphaFoldDB" id="A0A5B7TPL2"/>
<feature type="chain" id="PRO_5022891386" evidence="1">
    <location>
        <begin position="24"/>
        <end position="144"/>
    </location>
</feature>
<name>A0A5B7TPL2_9FLAO</name>
<dbReference type="InterPro" id="IPR024311">
    <property type="entry name" value="Lipocalin-like"/>
</dbReference>
<feature type="signal peptide" evidence="1">
    <location>
        <begin position="1"/>
        <end position="23"/>
    </location>
</feature>
<dbReference type="OrthoDB" id="708275at2"/>
<dbReference type="Pfam" id="PF13648">
    <property type="entry name" value="Lipocalin_4"/>
    <property type="match status" value="1"/>
</dbReference>
<dbReference type="RefSeq" id="WP_138949072.1">
    <property type="nucleotide sequence ID" value="NZ_CP040749.1"/>
</dbReference>
<reference evidence="3 4" key="1">
    <citation type="submission" date="2019-05" db="EMBL/GenBank/DDBJ databases">
        <title>Algicella ahnfeltiae gen. nov., sp. nov., a novel marine bacterium of the family Flavobacteriaceae isolated from a red alga.</title>
        <authorList>
            <person name="Nedashkovskaya O.I."/>
            <person name="Kukhlevskiy A.D."/>
            <person name="Kim S.-G."/>
            <person name="Zhukova N.V."/>
            <person name="Mikhailov V.V."/>
        </authorList>
    </citation>
    <scope>NUCLEOTIDE SEQUENCE [LARGE SCALE GENOMIC DNA]</scope>
    <source>
        <strain evidence="3 4">10Alg115</strain>
    </source>
</reference>
<evidence type="ECO:0000259" key="2">
    <source>
        <dbReference type="Pfam" id="PF13648"/>
    </source>
</evidence>
<evidence type="ECO:0000256" key="1">
    <source>
        <dbReference type="SAM" id="SignalP"/>
    </source>
</evidence>
<accession>A0A5B7TPL2</accession>
<dbReference type="KEGG" id="fbe:FF125_06900"/>
<dbReference type="Proteomes" id="UP000306229">
    <property type="component" value="Chromosome"/>
</dbReference>
<dbReference type="EMBL" id="CP040749">
    <property type="protein sequence ID" value="QCX38170.1"/>
    <property type="molecule type" value="Genomic_DNA"/>
</dbReference>
<organism evidence="3 4">
    <name type="scientific">Aureibaculum algae</name>
    <dbReference type="NCBI Taxonomy" id="2584122"/>
    <lineage>
        <taxon>Bacteria</taxon>
        <taxon>Pseudomonadati</taxon>
        <taxon>Bacteroidota</taxon>
        <taxon>Flavobacteriia</taxon>
        <taxon>Flavobacteriales</taxon>
        <taxon>Flavobacteriaceae</taxon>
        <taxon>Aureibaculum</taxon>
    </lineage>
</organism>
<proteinExistence type="predicted"/>
<keyword evidence="1" id="KW-0732">Signal</keyword>
<evidence type="ECO:0000313" key="3">
    <source>
        <dbReference type="EMBL" id="QCX38170.1"/>
    </source>
</evidence>
<gene>
    <name evidence="3" type="ORF">FF125_06900</name>
</gene>
<evidence type="ECO:0000313" key="4">
    <source>
        <dbReference type="Proteomes" id="UP000306229"/>
    </source>
</evidence>
<sequence>MKTKLKIGIFCLVVISFFGCSNNDNEVNQEKSIIGTWQLVETYQSAGGPGNWSSVDNGYKYTFLDNRTFSSNRFSECTYGTYSIESNVLTLIYGCEGFTTGIENSAGVFIEKINFESKYLFINPTYIFCVEGCAYKFKKINSAP</sequence>
<dbReference type="PROSITE" id="PS51257">
    <property type="entry name" value="PROKAR_LIPOPROTEIN"/>
    <property type="match status" value="1"/>
</dbReference>
<protein>
    <submittedName>
        <fullName evidence="3">Lipocalin family protein</fullName>
    </submittedName>
</protein>
<feature type="domain" description="Lipocalin-like" evidence="2">
    <location>
        <begin position="33"/>
        <end position="96"/>
    </location>
</feature>